<reference evidence="11 12" key="1">
    <citation type="submission" date="2015-07" db="EMBL/GenBank/DDBJ databases">
        <authorList>
            <person name="Ju K.-S."/>
            <person name="Doroghazi J.R."/>
            <person name="Metcalf W.W."/>
        </authorList>
    </citation>
    <scope>NUCLEOTIDE SEQUENCE [LARGE SCALE GENOMIC DNA]</scope>
    <source>
        <strain evidence="11 12">NRRL B-3589</strain>
    </source>
</reference>
<evidence type="ECO:0000259" key="10">
    <source>
        <dbReference type="PROSITE" id="PS50011"/>
    </source>
</evidence>
<evidence type="ECO:0000256" key="6">
    <source>
        <dbReference type="ARBA" id="ARBA00022840"/>
    </source>
</evidence>
<dbReference type="InterPro" id="IPR000719">
    <property type="entry name" value="Prot_kinase_dom"/>
</dbReference>
<gene>
    <name evidence="11" type="ORF">ADK38_19325</name>
</gene>
<dbReference type="Gene3D" id="3.30.200.20">
    <property type="entry name" value="Phosphorylase Kinase, domain 1"/>
    <property type="match status" value="1"/>
</dbReference>
<dbReference type="PROSITE" id="PS50011">
    <property type="entry name" value="PROTEIN_KINASE_DOM"/>
    <property type="match status" value="1"/>
</dbReference>
<keyword evidence="3" id="KW-0808">Transferase</keyword>
<feature type="domain" description="Protein kinase" evidence="10">
    <location>
        <begin position="22"/>
        <end position="315"/>
    </location>
</feature>
<organism evidence="11 12">
    <name type="scientific">Streptomyces varsoviensis</name>
    <dbReference type="NCBI Taxonomy" id="67373"/>
    <lineage>
        <taxon>Bacteria</taxon>
        <taxon>Bacillati</taxon>
        <taxon>Actinomycetota</taxon>
        <taxon>Actinomycetes</taxon>
        <taxon>Kitasatosporales</taxon>
        <taxon>Streptomycetaceae</taxon>
        <taxon>Streptomyces</taxon>
    </lineage>
</organism>
<dbReference type="Gene3D" id="1.10.530.10">
    <property type="match status" value="1"/>
</dbReference>
<comment type="catalytic activity">
    <reaction evidence="7">
        <text>L-threonyl-[protein] + ATP = O-phospho-L-threonyl-[protein] + ADP + H(+)</text>
        <dbReference type="Rhea" id="RHEA:46608"/>
        <dbReference type="Rhea" id="RHEA-COMP:11060"/>
        <dbReference type="Rhea" id="RHEA-COMP:11605"/>
        <dbReference type="ChEBI" id="CHEBI:15378"/>
        <dbReference type="ChEBI" id="CHEBI:30013"/>
        <dbReference type="ChEBI" id="CHEBI:30616"/>
        <dbReference type="ChEBI" id="CHEBI:61977"/>
        <dbReference type="ChEBI" id="CHEBI:456216"/>
        <dbReference type="EC" id="2.7.11.1"/>
    </reaction>
</comment>
<evidence type="ECO:0000256" key="9">
    <source>
        <dbReference type="SAM" id="MobiDB-lite"/>
    </source>
</evidence>
<dbReference type="CDD" id="cd00254">
    <property type="entry name" value="LT-like"/>
    <property type="match status" value="1"/>
</dbReference>
<keyword evidence="4" id="KW-0547">Nucleotide-binding</keyword>
<dbReference type="EC" id="2.7.11.1" evidence="1"/>
<evidence type="ECO:0000256" key="7">
    <source>
        <dbReference type="ARBA" id="ARBA00047899"/>
    </source>
</evidence>
<accession>A0ABR5J541</accession>
<dbReference type="PANTHER" id="PTHR43671:SF98">
    <property type="entry name" value="SERINE_THREONINE-PROTEIN KINASE NEK11"/>
    <property type="match status" value="1"/>
</dbReference>
<evidence type="ECO:0000256" key="8">
    <source>
        <dbReference type="ARBA" id="ARBA00048679"/>
    </source>
</evidence>
<dbReference type="GO" id="GO:0016301">
    <property type="term" value="F:kinase activity"/>
    <property type="evidence" value="ECO:0007669"/>
    <property type="project" value="UniProtKB-KW"/>
</dbReference>
<evidence type="ECO:0000256" key="4">
    <source>
        <dbReference type="ARBA" id="ARBA00022741"/>
    </source>
</evidence>
<dbReference type="InterPro" id="IPR050660">
    <property type="entry name" value="NEK_Ser/Thr_kinase"/>
</dbReference>
<evidence type="ECO:0000256" key="5">
    <source>
        <dbReference type="ARBA" id="ARBA00022777"/>
    </source>
</evidence>
<dbReference type="InterPro" id="IPR011009">
    <property type="entry name" value="Kinase-like_dom_sf"/>
</dbReference>
<keyword evidence="6" id="KW-0067">ATP-binding</keyword>
<keyword evidence="12" id="KW-1185">Reference proteome</keyword>
<evidence type="ECO:0000256" key="3">
    <source>
        <dbReference type="ARBA" id="ARBA00022679"/>
    </source>
</evidence>
<dbReference type="Gene3D" id="1.10.510.10">
    <property type="entry name" value="Transferase(Phosphotransferase) domain 1"/>
    <property type="match status" value="1"/>
</dbReference>
<proteinExistence type="predicted"/>
<dbReference type="SUPFAM" id="SSF56112">
    <property type="entry name" value="Protein kinase-like (PK-like)"/>
    <property type="match status" value="1"/>
</dbReference>
<dbReference type="EMBL" id="LGUT01001648">
    <property type="protein sequence ID" value="KOG88520.1"/>
    <property type="molecule type" value="Genomic_DNA"/>
</dbReference>
<evidence type="ECO:0000313" key="12">
    <source>
        <dbReference type="Proteomes" id="UP000037020"/>
    </source>
</evidence>
<sequence>MSEEGPRPFTVQVSRGYRVGRWEVREPLAPGAFGSVYEARRVGPPEPGDPDDLPERAALKFLPTGTRTPRQLRHLKDLAHRELTLHRKLSRPRLIRMYEAVTVDDPGNPALDGATVLVLERAEGSLDQLVERSAPGPVPGAPALLAQICEGLTQLHHAGWVHGDLKPANVLLMPDGGVRLGDFNLAAEMEGTHAYSPAFSTPDYTPPELLWSEVGERGQLIRPTADIWAFGTVAHLLLTGALPLPGASRAARRETLLRYARGDEELRLSPELPDAWREIIADCLSRTHEERAEHSGTALLRRGEAAAGTEPAPKLPRLRPRRKPGKILSTALAAVVVASIGYGVSTLTDTGSGDAGKGKRVDPASYGASELRTDKGIPVEYRKLIVDSAHDCSESAVTPALIAALLKVESNFDPNLSDPAKDEYGIARWTPRVLRYYLPDAQRPKTGNPRPPFPPDVSIPAVGRYLCAIAPQLWTTLPGDRRVLVAAAYLTSFAKVNNAGGVPPKQRPITDRLARYLKEYTPAASS</sequence>
<protein>
    <recommendedName>
        <fullName evidence="1">non-specific serine/threonine protein kinase</fullName>
        <ecNumber evidence="1">2.7.11.1</ecNumber>
    </recommendedName>
</protein>
<dbReference type="SUPFAM" id="SSF53955">
    <property type="entry name" value="Lysozyme-like"/>
    <property type="match status" value="1"/>
</dbReference>
<evidence type="ECO:0000256" key="1">
    <source>
        <dbReference type="ARBA" id="ARBA00012513"/>
    </source>
</evidence>
<dbReference type="SMART" id="SM00220">
    <property type="entry name" value="S_TKc"/>
    <property type="match status" value="1"/>
</dbReference>
<name>A0ABR5J541_9ACTN</name>
<comment type="caution">
    <text evidence="11">The sequence shown here is derived from an EMBL/GenBank/DDBJ whole genome shotgun (WGS) entry which is preliminary data.</text>
</comment>
<keyword evidence="5 11" id="KW-0418">Kinase</keyword>
<dbReference type="CDD" id="cd14014">
    <property type="entry name" value="STKc_PknB_like"/>
    <property type="match status" value="1"/>
</dbReference>
<keyword evidence="2" id="KW-0723">Serine/threonine-protein kinase</keyword>
<feature type="region of interest" description="Disordered" evidence="9">
    <location>
        <begin position="291"/>
        <end position="321"/>
    </location>
</feature>
<evidence type="ECO:0000313" key="11">
    <source>
        <dbReference type="EMBL" id="KOG88520.1"/>
    </source>
</evidence>
<dbReference type="PANTHER" id="PTHR43671">
    <property type="entry name" value="SERINE/THREONINE-PROTEIN KINASE NEK"/>
    <property type="match status" value="1"/>
</dbReference>
<comment type="catalytic activity">
    <reaction evidence="8">
        <text>L-seryl-[protein] + ATP = O-phospho-L-seryl-[protein] + ADP + H(+)</text>
        <dbReference type="Rhea" id="RHEA:17989"/>
        <dbReference type="Rhea" id="RHEA-COMP:9863"/>
        <dbReference type="Rhea" id="RHEA-COMP:11604"/>
        <dbReference type="ChEBI" id="CHEBI:15378"/>
        <dbReference type="ChEBI" id="CHEBI:29999"/>
        <dbReference type="ChEBI" id="CHEBI:30616"/>
        <dbReference type="ChEBI" id="CHEBI:83421"/>
        <dbReference type="ChEBI" id="CHEBI:456216"/>
        <dbReference type="EC" id="2.7.11.1"/>
    </reaction>
</comment>
<evidence type="ECO:0000256" key="2">
    <source>
        <dbReference type="ARBA" id="ARBA00022527"/>
    </source>
</evidence>
<dbReference type="Pfam" id="PF00069">
    <property type="entry name" value="Pkinase"/>
    <property type="match status" value="1"/>
</dbReference>
<dbReference type="InterPro" id="IPR023346">
    <property type="entry name" value="Lysozyme-like_dom_sf"/>
</dbReference>
<dbReference type="Proteomes" id="UP000037020">
    <property type="component" value="Unassembled WGS sequence"/>
</dbReference>